<dbReference type="GO" id="GO:0008168">
    <property type="term" value="F:methyltransferase activity"/>
    <property type="evidence" value="ECO:0007669"/>
    <property type="project" value="UniProtKB-KW"/>
</dbReference>
<dbReference type="InterPro" id="IPR029063">
    <property type="entry name" value="SAM-dependent_MTases_sf"/>
</dbReference>
<reference evidence="2 3" key="1">
    <citation type="submission" date="2021-01" db="EMBL/GenBank/DDBJ databases">
        <title>Chryseolinea sp. Jin1 Genome sequencing and assembly.</title>
        <authorList>
            <person name="Kim I."/>
        </authorList>
    </citation>
    <scope>NUCLEOTIDE SEQUENCE [LARGE SCALE GENOMIC DNA]</scope>
    <source>
        <strain evidence="2 3">Jin1</strain>
    </source>
</reference>
<dbReference type="InterPro" id="IPR013216">
    <property type="entry name" value="Methyltransf_11"/>
</dbReference>
<keyword evidence="2" id="KW-0489">Methyltransferase</keyword>
<keyword evidence="3" id="KW-1185">Reference proteome</keyword>
<evidence type="ECO:0000313" key="2">
    <source>
        <dbReference type="EMBL" id="MBL0743186.1"/>
    </source>
</evidence>
<keyword evidence="2" id="KW-0808">Transferase</keyword>
<dbReference type="RefSeq" id="WP_202012293.1">
    <property type="nucleotide sequence ID" value="NZ_JAERRB010000006.1"/>
</dbReference>
<gene>
    <name evidence="2" type="ORF">JI741_18285</name>
</gene>
<evidence type="ECO:0000313" key="3">
    <source>
        <dbReference type="Proteomes" id="UP000613030"/>
    </source>
</evidence>
<proteinExistence type="predicted"/>
<comment type="caution">
    <text evidence="2">The sequence shown here is derived from an EMBL/GenBank/DDBJ whole genome shotgun (WGS) entry which is preliminary data.</text>
</comment>
<protein>
    <submittedName>
        <fullName evidence="2">Class I SAM-dependent methyltransferase</fullName>
    </submittedName>
</protein>
<dbReference type="GO" id="GO:0032259">
    <property type="term" value="P:methylation"/>
    <property type="evidence" value="ECO:0007669"/>
    <property type="project" value="UniProtKB-KW"/>
</dbReference>
<dbReference type="Pfam" id="PF08241">
    <property type="entry name" value="Methyltransf_11"/>
    <property type="match status" value="1"/>
</dbReference>
<organism evidence="2 3">
    <name type="scientific">Chryseolinea lacunae</name>
    <dbReference type="NCBI Taxonomy" id="2801331"/>
    <lineage>
        <taxon>Bacteria</taxon>
        <taxon>Pseudomonadati</taxon>
        <taxon>Bacteroidota</taxon>
        <taxon>Cytophagia</taxon>
        <taxon>Cytophagales</taxon>
        <taxon>Fulvivirgaceae</taxon>
        <taxon>Chryseolinea</taxon>
    </lineage>
</organism>
<dbReference type="Proteomes" id="UP000613030">
    <property type="component" value="Unassembled WGS sequence"/>
</dbReference>
<dbReference type="SUPFAM" id="SSF53335">
    <property type="entry name" value="S-adenosyl-L-methionine-dependent methyltransferases"/>
    <property type="match status" value="1"/>
</dbReference>
<feature type="domain" description="Methyltransferase type 11" evidence="1">
    <location>
        <begin position="164"/>
        <end position="205"/>
    </location>
</feature>
<name>A0ABS1KUR1_9BACT</name>
<dbReference type="Gene3D" id="3.40.50.150">
    <property type="entry name" value="Vaccinia Virus protein VP39"/>
    <property type="match status" value="1"/>
</dbReference>
<dbReference type="EMBL" id="JAERRB010000006">
    <property type="protein sequence ID" value="MBL0743186.1"/>
    <property type="molecule type" value="Genomic_DNA"/>
</dbReference>
<evidence type="ECO:0000259" key="1">
    <source>
        <dbReference type="Pfam" id="PF08241"/>
    </source>
</evidence>
<sequence length="283" mass="32681">MTSEFHAIYSQPQWKDSFFLFLENVFHLYPEYKFHDLIQEAVNKHDNDEAIYKYIYEKLPGIKPFHAPLTYALPALKKQKKEMARQTLELMGDKRTLNGYAEIGSTGRYISQLKKHVKVSQPIYLIHDLPASNSLDDIMERGGLFKIGKFVKLENYRPIPPSEIKDESLDMVTCYIGLHHCTPDVLDGFVDSIHRVLRKGGLFILRDHDVKTDQMSTFVSLVHTVFNVGTDISWAVEHADYKKFKSAEGWSDFLQQHGFADSGKRILQHKDPSLNTLMAFIKK</sequence>
<accession>A0ABS1KUR1</accession>